<evidence type="ECO:0000256" key="5">
    <source>
        <dbReference type="ARBA" id="ARBA00022840"/>
    </source>
</evidence>
<dbReference type="EMBL" id="DVOD01000040">
    <property type="protein sequence ID" value="HIU92558.1"/>
    <property type="molecule type" value="Genomic_DNA"/>
</dbReference>
<feature type="transmembrane region" description="Helical" evidence="8">
    <location>
        <begin position="266"/>
        <end position="283"/>
    </location>
</feature>
<proteinExistence type="predicted"/>
<reference evidence="11" key="1">
    <citation type="submission" date="2020-10" db="EMBL/GenBank/DDBJ databases">
        <authorList>
            <person name="Gilroy R."/>
        </authorList>
    </citation>
    <scope>NUCLEOTIDE SEQUENCE</scope>
    <source>
        <strain evidence="11">CHK154-7741</strain>
    </source>
</reference>
<dbReference type="SUPFAM" id="SSF52540">
    <property type="entry name" value="P-loop containing nucleoside triphosphate hydrolases"/>
    <property type="match status" value="1"/>
</dbReference>
<dbReference type="GO" id="GO:0016887">
    <property type="term" value="F:ATP hydrolysis activity"/>
    <property type="evidence" value="ECO:0007669"/>
    <property type="project" value="InterPro"/>
</dbReference>
<dbReference type="FunFam" id="3.40.50.300:FF:000287">
    <property type="entry name" value="Multidrug ABC transporter ATP-binding protein"/>
    <property type="match status" value="1"/>
</dbReference>
<feature type="transmembrane region" description="Helical" evidence="8">
    <location>
        <begin position="51"/>
        <end position="70"/>
    </location>
</feature>
<dbReference type="Pfam" id="PF00005">
    <property type="entry name" value="ABC_tran"/>
    <property type="match status" value="1"/>
</dbReference>
<gene>
    <name evidence="11" type="ORF">IAD26_05425</name>
</gene>
<dbReference type="InterPro" id="IPR003593">
    <property type="entry name" value="AAA+_ATPase"/>
</dbReference>
<keyword evidence="5 11" id="KW-0067">ATP-binding</keyword>
<name>A0A9D1SQZ7_9CLOT</name>
<dbReference type="InterPro" id="IPR011527">
    <property type="entry name" value="ABC1_TM_dom"/>
</dbReference>
<dbReference type="PROSITE" id="PS50893">
    <property type="entry name" value="ABC_TRANSPORTER_2"/>
    <property type="match status" value="1"/>
</dbReference>
<dbReference type="AlphaFoldDB" id="A0A9D1SQZ7"/>
<dbReference type="Gene3D" id="3.40.50.300">
    <property type="entry name" value="P-loop containing nucleotide triphosphate hydrolases"/>
    <property type="match status" value="1"/>
</dbReference>
<protein>
    <submittedName>
        <fullName evidence="11">ABC transporter ATP-binding protein</fullName>
    </submittedName>
</protein>
<evidence type="ECO:0000256" key="7">
    <source>
        <dbReference type="ARBA" id="ARBA00023136"/>
    </source>
</evidence>
<dbReference type="InterPro" id="IPR039421">
    <property type="entry name" value="Type_1_exporter"/>
</dbReference>
<dbReference type="GO" id="GO:0015421">
    <property type="term" value="F:ABC-type oligopeptide transporter activity"/>
    <property type="evidence" value="ECO:0007669"/>
    <property type="project" value="TreeGrafter"/>
</dbReference>
<comment type="subcellular location">
    <subcellularLocation>
        <location evidence="1">Cell membrane</location>
        <topology evidence="1">Multi-pass membrane protein</topology>
    </subcellularLocation>
</comment>
<evidence type="ECO:0000256" key="4">
    <source>
        <dbReference type="ARBA" id="ARBA00022741"/>
    </source>
</evidence>
<keyword evidence="6 8" id="KW-1133">Transmembrane helix</keyword>
<dbReference type="CDD" id="cd18552">
    <property type="entry name" value="ABC_6TM_MsbA_like"/>
    <property type="match status" value="1"/>
</dbReference>
<feature type="domain" description="ABC transporter" evidence="9">
    <location>
        <begin position="329"/>
        <end position="563"/>
    </location>
</feature>
<dbReference type="InterPro" id="IPR027417">
    <property type="entry name" value="P-loop_NTPase"/>
</dbReference>
<dbReference type="Gene3D" id="1.20.1560.10">
    <property type="entry name" value="ABC transporter type 1, transmembrane domain"/>
    <property type="match status" value="1"/>
</dbReference>
<evidence type="ECO:0000259" key="10">
    <source>
        <dbReference type="PROSITE" id="PS50929"/>
    </source>
</evidence>
<evidence type="ECO:0000256" key="2">
    <source>
        <dbReference type="ARBA" id="ARBA00022448"/>
    </source>
</evidence>
<dbReference type="SUPFAM" id="SSF90123">
    <property type="entry name" value="ABC transporter transmembrane region"/>
    <property type="match status" value="1"/>
</dbReference>
<keyword evidence="7 8" id="KW-0472">Membrane</keyword>
<feature type="transmembrane region" description="Helical" evidence="8">
    <location>
        <begin position="235"/>
        <end position="260"/>
    </location>
</feature>
<sequence>MWPYIRPYWFRALMAVLICIPIGSLDAIIALSLKPYMDLVMVEKSIASPWYIPFGIVAFTSIQGGLNYLATYLNTWVGGKISNGLKYDLFKKLLTFETSFYDKRSSGDVVFQFNNNADLACTGLLDNLKVFTQRLFSSVSLVCVLFYNSWQLALIAVVVLGAAFAPVAKIRKRINDVMQKTLVADAAVITAYNEAYAGNKTIISYNLSQDQKNKFFNILKSIFTLRIKMVQRTSWLSPMMHVIVSVGIGLAIGFGSHLILTKQITSGNFVSFITALIMLYSPIKSIGNNFNQLQLSFFAIERVFDVLDAEPAIKDTDNAVELKNNYSEIEFKDVVFEYIPDVPVLNGINLKIKKGQTIAFVGNSGGGKTTLVNLIPRFYDVKSGAIMIDGVDIRNFTLKSLRQNIAIVFQDNFLFSGTIRENIMLGNENATEEELQLAIKMAYLDDFIESLENKENTFIGERGVLLSGGQKQRVAIARAFLKNAPVVILDEATSALDNKAEAVVQKAIDNLMKDKTVFVIAHRLSTIQNADKIVVINEGKIAETGTHIELLNIENGAYRSLYNAQFKKQEDNKTAVC</sequence>
<dbReference type="InterPro" id="IPR003439">
    <property type="entry name" value="ABC_transporter-like_ATP-bd"/>
</dbReference>
<evidence type="ECO:0000313" key="12">
    <source>
        <dbReference type="Proteomes" id="UP000886748"/>
    </source>
</evidence>
<dbReference type="SMART" id="SM00382">
    <property type="entry name" value="AAA"/>
    <property type="match status" value="1"/>
</dbReference>
<evidence type="ECO:0000256" key="3">
    <source>
        <dbReference type="ARBA" id="ARBA00022692"/>
    </source>
</evidence>
<keyword evidence="3 8" id="KW-0812">Transmembrane</keyword>
<dbReference type="InterPro" id="IPR036640">
    <property type="entry name" value="ABC1_TM_sf"/>
</dbReference>
<dbReference type="PROSITE" id="PS50929">
    <property type="entry name" value="ABC_TM1F"/>
    <property type="match status" value="1"/>
</dbReference>
<dbReference type="PANTHER" id="PTHR43394:SF1">
    <property type="entry name" value="ATP-BINDING CASSETTE SUB-FAMILY B MEMBER 10, MITOCHONDRIAL"/>
    <property type="match status" value="1"/>
</dbReference>
<feature type="domain" description="ABC transmembrane type-1" evidence="10">
    <location>
        <begin position="13"/>
        <end position="295"/>
    </location>
</feature>
<dbReference type="InterPro" id="IPR017871">
    <property type="entry name" value="ABC_transporter-like_CS"/>
</dbReference>
<comment type="caution">
    <text evidence="11">The sequence shown here is derived from an EMBL/GenBank/DDBJ whole genome shotgun (WGS) entry which is preliminary data.</text>
</comment>
<keyword evidence="2" id="KW-0813">Transport</keyword>
<dbReference type="PANTHER" id="PTHR43394">
    <property type="entry name" value="ATP-DEPENDENT PERMEASE MDL1, MITOCHONDRIAL"/>
    <property type="match status" value="1"/>
</dbReference>
<dbReference type="Proteomes" id="UP000886748">
    <property type="component" value="Unassembled WGS sequence"/>
</dbReference>
<feature type="transmembrane region" description="Helical" evidence="8">
    <location>
        <begin position="12"/>
        <end position="31"/>
    </location>
</feature>
<dbReference type="PROSITE" id="PS00211">
    <property type="entry name" value="ABC_TRANSPORTER_1"/>
    <property type="match status" value="1"/>
</dbReference>
<feature type="transmembrane region" description="Helical" evidence="8">
    <location>
        <begin position="150"/>
        <end position="168"/>
    </location>
</feature>
<evidence type="ECO:0000256" key="1">
    <source>
        <dbReference type="ARBA" id="ARBA00004651"/>
    </source>
</evidence>
<reference evidence="11" key="2">
    <citation type="journal article" date="2021" name="PeerJ">
        <title>Extensive microbial diversity within the chicken gut microbiome revealed by metagenomics and culture.</title>
        <authorList>
            <person name="Gilroy R."/>
            <person name="Ravi A."/>
            <person name="Getino M."/>
            <person name="Pursley I."/>
            <person name="Horton D.L."/>
            <person name="Alikhan N.F."/>
            <person name="Baker D."/>
            <person name="Gharbi K."/>
            <person name="Hall N."/>
            <person name="Watson M."/>
            <person name="Adriaenssens E.M."/>
            <person name="Foster-Nyarko E."/>
            <person name="Jarju S."/>
            <person name="Secka A."/>
            <person name="Antonio M."/>
            <person name="Oren A."/>
            <person name="Chaudhuri R.R."/>
            <person name="La Ragione R."/>
            <person name="Hildebrand F."/>
            <person name="Pallen M.J."/>
        </authorList>
    </citation>
    <scope>NUCLEOTIDE SEQUENCE</scope>
    <source>
        <strain evidence="11">CHK154-7741</strain>
    </source>
</reference>
<accession>A0A9D1SQZ7</accession>
<organism evidence="11 12">
    <name type="scientific">Candidatus Limenecus avicola</name>
    <dbReference type="NCBI Taxonomy" id="2840847"/>
    <lineage>
        <taxon>Bacteria</taxon>
        <taxon>Bacillati</taxon>
        <taxon>Bacillota</taxon>
        <taxon>Clostridia</taxon>
        <taxon>Eubacteriales</taxon>
        <taxon>Clostridiaceae</taxon>
        <taxon>Clostridiaceae incertae sedis</taxon>
        <taxon>Candidatus Limenecus</taxon>
    </lineage>
</organism>
<dbReference type="GO" id="GO:0005524">
    <property type="term" value="F:ATP binding"/>
    <property type="evidence" value="ECO:0007669"/>
    <property type="project" value="UniProtKB-KW"/>
</dbReference>
<evidence type="ECO:0000259" key="9">
    <source>
        <dbReference type="PROSITE" id="PS50893"/>
    </source>
</evidence>
<dbReference type="GO" id="GO:0005886">
    <property type="term" value="C:plasma membrane"/>
    <property type="evidence" value="ECO:0007669"/>
    <property type="project" value="UniProtKB-SubCell"/>
</dbReference>
<keyword evidence="4" id="KW-0547">Nucleotide-binding</keyword>
<dbReference type="Pfam" id="PF00664">
    <property type="entry name" value="ABC_membrane"/>
    <property type="match status" value="1"/>
</dbReference>
<evidence type="ECO:0000256" key="8">
    <source>
        <dbReference type="SAM" id="Phobius"/>
    </source>
</evidence>
<evidence type="ECO:0000313" key="11">
    <source>
        <dbReference type="EMBL" id="HIU92558.1"/>
    </source>
</evidence>
<evidence type="ECO:0000256" key="6">
    <source>
        <dbReference type="ARBA" id="ARBA00022989"/>
    </source>
</evidence>